<feature type="transmembrane region" description="Helical" evidence="5">
    <location>
        <begin position="74"/>
        <end position="95"/>
    </location>
</feature>
<evidence type="ECO:0000256" key="4">
    <source>
        <dbReference type="ARBA" id="ARBA00023136"/>
    </source>
</evidence>
<dbReference type="Pfam" id="PF10320">
    <property type="entry name" value="7TM_GPCR_Srsx"/>
    <property type="match status" value="1"/>
</dbReference>
<dbReference type="InterPro" id="IPR047130">
    <property type="entry name" value="7TM_GPCR_Srsx_nematod"/>
</dbReference>
<evidence type="ECO:0000313" key="7">
    <source>
        <dbReference type="WBParaSite" id="Hba_10682"/>
    </source>
</evidence>
<dbReference type="Proteomes" id="UP000095283">
    <property type="component" value="Unplaced"/>
</dbReference>
<feature type="transmembrane region" description="Helical" evidence="5">
    <location>
        <begin position="115"/>
        <end position="141"/>
    </location>
</feature>
<dbReference type="InterPro" id="IPR019424">
    <property type="entry name" value="7TM_GPCR_Srsx"/>
</dbReference>
<evidence type="ECO:0000256" key="3">
    <source>
        <dbReference type="ARBA" id="ARBA00022989"/>
    </source>
</evidence>
<dbReference type="PANTHER" id="PTHR23360:SF68">
    <property type="entry name" value="G-PROTEIN COUPLED RECEPTORS FAMILY 1 PROFILE DOMAIN-CONTAINING PROTEIN"/>
    <property type="match status" value="1"/>
</dbReference>
<evidence type="ECO:0000256" key="2">
    <source>
        <dbReference type="ARBA" id="ARBA00022692"/>
    </source>
</evidence>
<dbReference type="GO" id="GO:0004930">
    <property type="term" value="F:G protein-coupled receptor activity"/>
    <property type="evidence" value="ECO:0007669"/>
    <property type="project" value="InterPro"/>
</dbReference>
<dbReference type="InterPro" id="IPR000276">
    <property type="entry name" value="GPCR_Rhodpsn"/>
</dbReference>
<proteinExistence type="predicted"/>
<keyword evidence="6" id="KW-1185">Reference proteome</keyword>
<name>A0A1I7WZS3_HETBA</name>
<keyword evidence="3 5" id="KW-1133">Transmembrane helix</keyword>
<accession>A0A1I7WZS3</accession>
<dbReference type="PANTHER" id="PTHR23360">
    <property type="entry name" value="G-PROTEIN COUPLED RECEPTORS FAMILY 1 PROFILE DOMAIN-CONTAINING PROTEIN-RELATED"/>
    <property type="match status" value="1"/>
</dbReference>
<protein>
    <submittedName>
        <fullName evidence="7">G_PROTEIN_RECEP_F1_2 domain-containing protein</fullName>
    </submittedName>
</protein>
<reference evidence="7" key="1">
    <citation type="submission" date="2016-11" db="UniProtKB">
        <authorList>
            <consortium name="WormBaseParasite"/>
        </authorList>
    </citation>
    <scope>IDENTIFICATION</scope>
</reference>
<dbReference type="WBParaSite" id="Hba_10682">
    <property type="protein sequence ID" value="Hba_10682"/>
    <property type="gene ID" value="Hba_10682"/>
</dbReference>
<sequence length="221" mass="25713">MSDTANSIVQLNFRYRVLSKQPYIIVMIIPGVCIGIFFVVVSYALMPPNVIREVCVLPFSMPDKVSTWWNHYNMWTSVVTVLIYCLTYFQLYCFYTKDYSQYINSSSLKPIKIVVLHKIFSCIQILFLFSSLGSATIIMVMRNLNVSREIVVDAETYAGIPGETTLDLIFKVKKKGLLSYSCNFYVYFWRSMDYREAFKRQLICARINIRMSDSHTKSVSY</sequence>
<keyword evidence="2 5" id="KW-0812">Transmembrane</keyword>
<feature type="transmembrane region" description="Helical" evidence="5">
    <location>
        <begin position="23"/>
        <end position="46"/>
    </location>
</feature>
<organism evidence="6 7">
    <name type="scientific">Heterorhabditis bacteriophora</name>
    <name type="common">Entomopathogenic nematode worm</name>
    <dbReference type="NCBI Taxonomy" id="37862"/>
    <lineage>
        <taxon>Eukaryota</taxon>
        <taxon>Metazoa</taxon>
        <taxon>Ecdysozoa</taxon>
        <taxon>Nematoda</taxon>
        <taxon>Chromadorea</taxon>
        <taxon>Rhabditida</taxon>
        <taxon>Rhabditina</taxon>
        <taxon>Rhabditomorpha</taxon>
        <taxon>Strongyloidea</taxon>
        <taxon>Heterorhabditidae</taxon>
        <taxon>Heterorhabditis</taxon>
    </lineage>
</organism>
<dbReference type="SMART" id="SM01381">
    <property type="entry name" value="7TM_GPCR_Srsx"/>
    <property type="match status" value="1"/>
</dbReference>
<evidence type="ECO:0000256" key="1">
    <source>
        <dbReference type="ARBA" id="ARBA00004370"/>
    </source>
</evidence>
<dbReference type="AlphaFoldDB" id="A0A1I7WZS3"/>
<keyword evidence="4 5" id="KW-0472">Membrane</keyword>
<evidence type="ECO:0000313" key="6">
    <source>
        <dbReference type="Proteomes" id="UP000095283"/>
    </source>
</evidence>
<evidence type="ECO:0000256" key="5">
    <source>
        <dbReference type="SAM" id="Phobius"/>
    </source>
</evidence>
<dbReference type="GO" id="GO:0016020">
    <property type="term" value="C:membrane"/>
    <property type="evidence" value="ECO:0007669"/>
    <property type="project" value="UniProtKB-SubCell"/>
</dbReference>
<comment type="subcellular location">
    <subcellularLocation>
        <location evidence="1">Membrane</location>
    </subcellularLocation>
</comment>